<accession>A0A2I7K9U3</accession>
<evidence type="ECO:0000313" key="6">
    <source>
        <dbReference type="Proteomes" id="UP000236447"/>
    </source>
</evidence>
<dbReference type="PANTHER" id="PTHR37813">
    <property type="entry name" value="FELS-2 PROPHAGE PROTEIN"/>
    <property type="match status" value="1"/>
</dbReference>
<dbReference type="Proteomes" id="UP000236447">
    <property type="component" value="Chromosome"/>
</dbReference>
<evidence type="ECO:0000256" key="2">
    <source>
        <dbReference type="SAM" id="MobiDB-lite"/>
    </source>
</evidence>
<gene>
    <name evidence="5" type="ORF">PhaeoP88_01963</name>
</gene>
<dbReference type="EMBL" id="CP010725">
    <property type="protein sequence ID" value="AUQ99333.1"/>
    <property type="molecule type" value="Genomic_DNA"/>
</dbReference>
<dbReference type="Pfam" id="PF10145">
    <property type="entry name" value="PhageMin_Tail"/>
    <property type="match status" value="1"/>
</dbReference>
<dbReference type="InterPro" id="IPR010090">
    <property type="entry name" value="Phage_tape_meas"/>
</dbReference>
<feature type="transmembrane region" description="Helical" evidence="3">
    <location>
        <begin position="314"/>
        <end position="339"/>
    </location>
</feature>
<feature type="transmembrane region" description="Helical" evidence="3">
    <location>
        <begin position="259"/>
        <end position="283"/>
    </location>
</feature>
<feature type="transmembrane region" description="Helical" evidence="3">
    <location>
        <begin position="377"/>
        <end position="399"/>
    </location>
</feature>
<keyword evidence="3" id="KW-0812">Transmembrane</keyword>
<evidence type="ECO:0000259" key="4">
    <source>
        <dbReference type="Pfam" id="PF10145"/>
    </source>
</evidence>
<dbReference type="PANTHER" id="PTHR37813:SF1">
    <property type="entry name" value="FELS-2 PROPHAGE PROTEIN"/>
    <property type="match status" value="1"/>
</dbReference>
<evidence type="ECO:0000313" key="5">
    <source>
        <dbReference type="EMBL" id="AUQ99333.1"/>
    </source>
</evidence>
<sequence length="873" mass="89431">MSLVGRLKATLGLDARGFDKGLKSSESRVKRFGKAISKIGVGLSVVSAGVLAAVRNQLNAADELSKSAQRLGVPIEELSALRHAADMSAVSTSDLDNGLRRLSRNMQDASTGGKKTSALFRELGISVSDANGKLRPTSEVMADAAERLGAMPDGAKKTALAFELFGRAGTNLIPMLNGGREGLQGMLKEARELGLVVDQKTGKSAENFNDNLARLSKTLRGVLLQSMAALAPVLERITNAVVNASKWFRDLSPSVRQALAGFVAFLAVAGPLALAVGGVTLALSAIAGPVVAVVGGFAALVAGASALGVSLRTIAAVAGAVAAAFGIKLVVAIGAKFVASAVAATRQALALEMALGAKSRAAAVAGVAVKSLSRALIALRSALVATGIGALVVAAGLLVDQFTHLVQRSGGLGTALSLLWNVAKEVFDRIGLAGLAAVDRLRAGFFDLQARSVRIWAGIIRTVTNAAEAIVDSGIGAAEAFKTAFQGIPQALGDFMFQAANSVIDGVEGMINAVVSRINKFISGLNSALAKLPSWAGGGSLSVGLVGEVNLGGVDNPFAGKAAGMGQAAQDAYDAAQGTSDFGGRADRLEAVASGIDTSAAAARAASDVLLDMATAPLTSIDALREAMQETEGDIDSTSEATTRLQQELDKLGNGGGGAGGAGKGKSGKSIKEKLSEPFKYLKEKVKGFSDSLAGAIVQGQSLGDAMRGVFQRMAQDLIASGIQRLMMNLFSFGGGGGKIFGSLLGSIFKVPSYASGTMNHPGGIAQVFEEGGELINLPSGARVIPHDLSRMMVTAAGKSAGASASSDLSKVQTQEVVVRLSQSAMRLSDDGKIVAEIGLQTDQKISRAAENADRALPQKVQQINQRPRDRYT</sequence>
<organism evidence="5 6">
    <name type="scientific">Phaeobacter inhibens</name>
    <dbReference type="NCBI Taxonomy" id="221822"/>
    <lineage>
        <taxon>Bacteria</taxon>
        <taxon>Pseudomonadati</taxon>
        <taxon>Pseudomonadota</taxon>
        <taxon>Alphaproteobacteria</taxon>
        <taxon>Rhodobacterales</taxon>
        <taxon>Roseobacteraceae</taxon>
        <taxon>Phaeobacter</taxon>
    </lineage>
</organism>
<keyword evidence="1" id="KW-1188">Viral release from host cell</keyword>
<reference evidence="5 6" key="2">
    <citation type="journal article" date="2017" name="Genome Biol. Evol.">
        <title>Trajectories and Drivers of Genome Evolution in Surface-Associated Marine Phaeobacter.</title>
        <authorList>
            <person name="Freese H.M."/>
            <person name="Sikorski J."/>
            <person name="Bunk B."/>
            <person name="Scheuner C."/>
            <person name="Meier-Kolthoff J.P."/>
            <person name="Sproer C."/>
            <person name="Gram L."/>
            <person name="Overmann J."/>
        </authorList>
    </citation>
    <scope>NUCLEOTIDE SEQUENCE [LARGE SCALE GENOMIC DNA]</scope>
    <source>
        <strain evidence="5 6">P88</strain>
    </source>
</reference>
<feature type="region of interest" description="Disordered" evidence="2">
    <location>
        <begin position="849"/>
        <end position="873"/>
    </location>
</feature>
<feature type="region of interest" description="Disordered" evidence="2">
    <location>
        <begin position="650"/>
        <end position="670"/>
    </location>
</feature>
<feature type="transmembrane region" description="Helical" evidence="3">
    <location>
        <begin position="290"/>
        <end position="308"/>
    </location>
</feature>
<keyword evidence="3" id="KW-1133">Transmembrane helix</keyword>
<feature type="domain" description="Phage tail tape measure protein" evidence="4">
    <location>
        <begin position="52"/>
        <end position="166"/>
    </location>
</feature>
<reference evidence="5 6" key="1">
    <citation type="journal article" date="2017" name="Front. Microbiol.">
        <title>Phaeobacter piscinae sp. nov., a species of the Roseobacter group and potential aquaculture probiont.</title>
        <authorList>
            <person name="Sonnenschein E.C."/>
            <person name="Phippen C.B.W."/>
            <person name="Nielsen K.F."/>
            <person name="Mateiu R.V."/>
            <person name="Melchiorsen J."/>
            <person name="Gram L."/>
            <person name="Overmann J."/>
            <person name="Freese H.M."/>
        </authorList>
    </citation>
    <scope>NUCLEOTIDE SEQUENCE [LARGE SCALE GENOMIC DNA]</scope>
    <source>
        <strain evidence="5 6">P88</strain>
    </source>
</reference>
<name>A0A2I7K9U3_9RHOB</name>
<evidence type="ECO:0000256" key="3">
    <source>
        <dbReference type="SAM" id="Phobius"/>
    </source>
</evidence>
<proteinExistence type="predicted"/>
<feature type="compositionally biased region" description="Gly residues" evidence="2">
    <location>
        <begin position="653"/>
        <end position="665"/>
    </location>
</feature>
<protein>
    <submittedName>
        <fullName evidence="5">Putative phage tail tape measure protein</fullName>
    </submittedName>
</protein>
<dbReference type="RefSeq" id="WP_102883601.1">
    <property type="nucleotide sequence ID" value="NZ_CP010725.1"/>
</dbReference>
<dbReference type="AlphaFoldDB" id="A0A2I7K9U3"/>
<evidence type="ECO:0000256" key="1">
    <source>
        <dbReference type="ARBA" id="ARBA00022612"/>
    </source>
</evidence>
<keyword evidence="3" id="KW-0472">Membrane</keyword>